<reference evidence="1" key="1">
    <citation type="submission" date="2015-11" db="EMBL/GenBank/DDBJ databases">
        <title>De novo transcriptome assembly of four potential Pierce s Disease insect vectors from Arizona vineyards.</title>
        <authorList>
            <person name="Tassone E.E."/>
        </authorList>
    </citation>
    <scope>NUCLEOTIDE SEQUENCE</scope>
</reference>
<sequence>DKQVKENDKPGKKDRALIKEKALQTVSVQENSTQLPESPSNQVFEFDYDDEILNELELKKSHLFDNVDRKLVVSKRDIGVNVNFDNPLICPHCRKYYDESIELNE</sequence>
<organism evidence="1">
    <name type="scientific">Cuerna arida</name>
    <dbReference type="NCBI Taxonomy" id="1464854"/>
    <lineage>
        <taxon>Eukaryota</taxon>
        <taxon>Metazoa</taxon>
        <taxon>Ecdysozoa</taxon>
        <taxon>Arthropoda</taxon>
        <taxon>Hexapoda</taxon>
        <taxon>Insecta</taxon>
        <taxon>Pterygota</taxon>
        <taxon>Neoptera</taxon>
        <taxon>Paraneoptera</taxon>
        <taxon>Hemiptera</taxon>
        <taxon>Auchenorrhyncha</taxon>
        <taxon>Membracoidea</taxon>
        <taxon>Cicadellidae</taxon>
        <taxon>Cicadellinae</taxon>
        <taxon>Proconiini</taxon>
        <taxon>Cuerna</taxon>
    </lineage>
</organism>
<name>A0A1B6G036_9HEMI</name>
<dbReference type="EMBL" id="GECZ01013989">
    <property type="protein sequence ID" value="JAS55780.1"/>
    <property type="molecule type" value="Transcribed_RNA"/>
</dbReference>
<accession>A0A1B6G036</accession>
<evidence type="ECO:0000313" key="1">
    <source>
        <dbReference type="EMBL" id="JAS55780.1"/>
    </source>
</evidence>
<protein>
    <submittedName>
        <fullName evidence="1">Uncharacterized protein</fullName>
    </submittedName>
</protein>
<dbReference type="AlphaFoldDB" id="A0A1B6G036"/>
<proteinExistence type="predicted"/>
<gene>
    <name evidence="1" type="ORF">g.49285</name>
</gene>
<feature type="non-terminal residue" evidence="1">
    <location>
        <position position="1"/>
    </location>
</feature>